<dbReference type="InterPro" id="IPR013937">
    <property type="entry name" value="Sorting_nexin_C"/>
</dbReference>
<keyword evidence="2" id="KW-0175">Coiled coil</keyword>
<dbReference type="PANTHER" id="PTHR22775">
    <property type="entry name" value="SORTING NEXIN"/>
    <property type="match status" value="1"/>
</dbReference>
<dbReference type="Pfam" id="PF02194">
    <property type="entry name" value="PXA"/>
    <property type="match status" value="1"/>
</dbReference>
<feature type="domain" description="PXA" evidence="3">
    <location>
        <begin position="39"/>
        <end position="217"/>
    </location>
</feature>
<dbReference type="OrthoDB" id="5582218at2759"/>
<comment type="similarity">
    <text evidence="1">Belongs to the sorting nexin family.</text>
</comment>
<evidence type="ECO:0000313" key="5">
    <source>
        <dbReference type="Proteomes" id="UP000603453"/>
    </source>
</evidence>
<dbReference type="PANTHER" id="PTHR22775:SF3">
    <property type="entry name" value="SORTING NEXIN-13"/>
    <property type="match status" value="1"/>
</dbReference>
<evidence type="ECO:0000313" key="4">
    <source>
        <dbReference type="EMBL" id="KAG2208726.1"/>
    </source>
</evidence>
<dbReference type="SMART" id="SM00313">
    <property type="entry name" value="PXA"/>
    <property type="match status" value="1"/>
</dbReference>
<evidence type="ECO:0000256" key="1">
    <source>
        <dbReference type="ARBA" id="ARBA00010883"/>
    </source>
</evidence>
<dbReference type="InterPro" id="IPR003114">
    <property type="entry name" value="Phox_assoc"/>
</dbReference>
<dbReference type="GO" id="GO:0035091">
    <property type="term" value="F:phosphatidylinositol binding"/>
    <property type="evidence" value="ECO:0007669"/>
    <property type="project" value="TreeGrafter"/>
</dbReference>
<keyword evidence="5" id="KW-1185">Reference proteome</keyword>
<feature type="coiled-coil region" evidence="2">
    <location>
        <begin position="277"/>
        <end position="304"/>
    </location>
</feature>
<name>A0A8H7RFK7_9FUNG</name>
<reference evidence="4" key="1">
    <citation type="submission" date="2020-12" db="EMBL/GenBank/DDBJ databases">
        <title>Metabolic potential, ecology and presence of endohyphal bacteria is reflected in genomic diversity of Mucoromycotina.</title>
        <authorList>
            <person name="Muszewska A."/>
            <person name="Okrasinska A."/>
            <person name="Steczkiewicz K."/>
            <person name="Drgas O."/>
            <person name="Orlowska M."/>
            <person name="Perlinska-Lenart U."/>
            <person name="Aleksandrzak-Piekarczyk T."/>
            <person name="Szatraj K."/>
            <person name="Zielenkiewicz U."/>
            <person name="Pilsyk S."/>
            <person name="Malc E."/>
            <person name="Mieczkowski P."/>
            <person name="Kruszewska J.S."/>
            <person name="Biernat P."/>
            <person name="Pawlowska J."/>
        </authorList>
    </citation>
    <scope>NUCLEOTIDE SEQUENCE</scope>
    <source>
        <strain evidence="4">WA0000017839</strain>
    </source>
</reference>
<gene>
    <name evidence="4" type="ORF">INT47_007825</name>
</gene>
<proteinExistence type="inferred from homology"/>
<evidence type="ECO:0000256" key="2">
    <source>
        <dbReference type="SAM" id="Coils"/>
    </source>
</evidence>
<sequence>MNGSISLRPLHLRILFPHLLTLSKTNPRRYKAPKDITHSKAIDLELYTYFALLLRDFIHPWYRLLSTDEELSAEILNILTLVVQKLEKRLCDEVDWTELILLDLPKLLTLHYHDFRQAKARLYMDHGSGCDSLSQLFHGMQPHFALQPIENREQEYLRLLTESLLKALLKPEDYQSDCVRHLVREILSNLVLFNLIESLADPYTIHMIICKLLSSYEASLDDLEASGQFAETFFSALTNGQSPSKFKEGLEDAKTSTPFMSSQDVKDAAALAAENAKLIAKEKKESLTKQMQRLQEERRLKEGIDPVKDEEPHTATSRRRFSFGYITLQVLMAPFRTFWFYIMATMTQSQERYQRVNQHKKRTRQMRLVEPLMEFVNIALLIEDRPALQWAWQMVGMFFWPLIRVFGGGLLIDKFLEQTVLHLLSEDHIVFYLRLGSDLLWPDGEFLQRVDPPTPLQREQMRVRAERLLTISIPANIRAILFETTELDELQNHIHDTLEPVQNKQINKHLLYILIDLILTKVLPELLVNH</sequence>
<comment type="caution">
    <text evidence="4">The sequence shown here is derived from an EMBL/GenBank/DDBJ whole genome shotgun (WGS) entry which is preliminary data.</text>
</comment>
<evidence type="ECO:0000259" key="3">
    <source>
        <dbReference type="PROSITE" id="PS51207"/>
    </source>
</evidence>
<dbReference type="Proteomes" id="UP000603453">
    <property type="component" value="Unassembled WGS sequence"/>
</dbReference>
<dbReference type="PROSITE" id="PS51207">
    <property type="entry name" value="PXA"/>
    <property type="match status" value="1"/>
</dbReference>
<dbReference type="AlphaFoldDB" id="A0A8H7RFK7"/>
<accession>A0A8H7RFK7</accession>
<organism evidence="4 5">
    <name type="scientific">Mucor saturninus</name>
    <dbReference type="NCBI Taxonomy" id="64648"/>
    <lineage>
        <taxon>Eukaryota</taxon>
        <taxon>Fungi</taxon>
        <taxon>Fungi incertae sedis</taxon>
        <taxon>Mucoromycota</taxon>
        <taxon>Mucoromycotina</taxon>
        <taxon>Mucoromycetes</taxon>
        <taxon>Mucorales</taxon>
        <taxon>Mucorineae</taxon>
        <taxon>Mucoraceae</taxon>
        <taxon>Mucor</taxon>
    </lineage>
</organism>
<protein>
    <recommendedName>
        <fullName evidence="3">PXA domain-containing protein</fullName>
    </recommendedName>
</protein>
<dbReference type="EMBL" id="JAEPRD010000018">
    <property type="protein sequence ID" value="KAG2208726.1"/>
    <property type="molecule type" value="Genomic_DNA"/>
</dbReference>
<dbReference type="Pfam" id="PF08628">
    <property type="entry name" value="Nexin_C"/>
    <property type="match status" value="1"/>
</dbReference>